<evidence type="ECO:0000259" key="2">
    <source>
        <dbReference type="Pfam" id="PF01757"/>
    </source>
</evidence>
<keyword evidence="3" id="KW-0808">Transferase</keyword>
<dbReference type="OrthoDB" id="290051at2"/>
<accession>A0A4Z0PPK4</accession>
<keyword evidence="1" id="KW-1133">Transmembrane helix</keyword>
<dbReference type="EMBL" id="SRLD01000006">
    <property type="protein sequence ID" value="TGE18649.1"/>
    <property type="molecule type" value="Genomic_DNA"/>
</dbReference>
<dbReference type="AlphaFoldDB" id="A0A4Z0PPK4"/>
<dbReference type="Pfam" id="PF01757">
    <property type="entry name" value="Acyl_transf_3"/>
    <property type="match status" value="1"/>
</dbReference>
<sequence length="426" mass="46642">MSAVPASLPSSTTTQHTLSYLDGLRGLAAAVVVAHHFAGFFYPALLSGDQYSARLGAGVEVAVASSPASILLGGNFAVCLFFVLSGLVLSEKFWRAGTMEALYSQACRRYVRLMLPVTFAACVALLLWWAGAYYNTEVGEITGARRFGEYWAELPGWKQVLHDLVVGIPLSGESSYNPVFWTLTIELFGSFVVFTLLALFGTLRHRAVVYAVAILVLCVSELNFYYAGFILGVWINDRRHNSASLQVSGRLRVAVGGLLLAGGLFLGSYPTAELIRVEDTIYSFLRPEWLGNERAIQMWHLLGAALLLLAVFRLPTLRRLLSLRWLRGLGAISFSLYLLHFPVLGSFSSAVFLALQAQFTYATSVALTILASLPVLLLVSYAMYRLVDLPGIRLAQWLYDTFFRPQKPAAPLVPIPAASAAEALRS</sequence>
<feature type="transmembrane region" description="Helical" evidence="1">
    <location>
        <begin position="361"/>
        <end position="384"/>
    </location>
</feature>
<protein>
    <submittedName>
        <fullName evidence="3">Acyltransferase</fullName>
    </submittedName>
</protein>
<keyword evidence="3" id="KW-0012">Acyltransferase</keyword>
<gene>
    <name evidence="3" type="ORF">E5J99_04910</name>
</gene>
<comment type="caution">
    <text evidence="3">The sequence shown here is derived from an EMBL/GenBank/DDBJ whole genome shotgun (WGS) entry which is preliminary data.</text>
</comment>
<keyword evidence="1" id="KW-0812">Transmembrane</keyword>
<feature type="transmembrane region" description="Helical" evidence="1">
    <location>
        <begin position="68"/>
        <end position="89"/>
    </location>
</feature>
<dbReference type="InterPro" id="IPR002656">
    <property type="entry name" value="Acyl_transf_3_dom"/>
</dbReference>
<feature type="transmembrane region" description="Helical" evidence="1">
    <location>
        <begin position="110"/>
        <end position="130"/>
    </location>
</feature>
<dbReference type="PANTHER" id="PTHR23028">
    <property type="entry name" value="ACETYLTRANSFERASE"/>
    <property type="match status" value="1"/>
</dbReference>
<feature type="transmembrane region" description="Helical" evidence="1">
    <location>
        <begin position="207"/>
        <end position="235"/>
    </location>
</feature>
<dbReference type="InterPro" id="IPR050879">
    <property type="entry name" value="Acyltransferase_3"/>
</dbReference>
<keyword evidence="1" id="KW-0472">Membrane</keyword>
<proteinExistence type="predicted"/>
<feature type="transmembrane region" description="Helical" evidence="1">
    <location>
        <begin position="296"/>
        <end position="314"/>
    </location>
</feature>
<name>A0A4Z0PPK4_9BACT</name>
<keyword evidence="4" id="KW-1185">Reference proteome</keyword>
<evidence type="ECO:0000313" key="3">
    <source>
        <dbReference type="EMBL" id="TGE18649.1"/>
    </source>
</evidence>
<evidence type="ECO:0000313" key="4">
    <source>
        <dbReference type="Proteomes" id="UP000297739"/>
    </source>
</evidence>
<dbReference type="PANTHER" id="PTHR23028:SF134">
    <property type="entry name" value="PUTATIVE (AFU_ORTHOLOGUE AFUA_4G08520)-RELATED"/>
    <property type="match status" value="1"/>
</dbReference>
<organism evidence="3 4">
    <name type="scientific">Hymenobacter elongatus</name>
    <dbReference type="NCBI Taxonomy" id="877208"/>
    <lineage>
        <taxon>Bacteria</taxon>
        <taxon>Pseudomonadati</taxon>
        <taxon>Bacteroidota</taxon>
        <taxon>Cytophagia</taxon>
        <taxon>Cytophagales</taxon>
        <taxon>Hymenobacteraceae</taxon>
        <taxon>Hymenobacter</taxon>
    </lineage>
</organism>
<reference evidence="3 4" key="1">
    <citation type="submission" date="2019-04" db="EMBL/GenBank/DDBJ databases">
        <authorList>
            <person name="Feng G."/>
            <person name="Zhang J."/>
            <person name="Zhu H."/>
        </authorList>
    </citation>
    <scope>NUCLEOTIDE SEQUENCE [LARGE SCALE GENOMIC DNA]</scope>
    <source>
        <strain evidence="3 4">JCM 17223</strain>
    </source>
</reference>
<feature type="domain" description="Acyltransferase 3" evidence="2">
    <location>
        <begin position="19"/>
        <end position="384"/>
    </location>
</feature>
<feature type="transmembrane region" description="Helical" evidence="1">
    <location>
        <begin position="334"/>
        <end position="355"/>
    </location>
</feature>
<feature type="transmembrane region" description="Helical" evidence="1">
    <location>
        <begin position="179"/>
        <end position="200"/>
    </location>
</feature>
<feature type="transmembrane region" description="Helical" evidence="1">
    <location>
        <begin position="27"/>
        <end position="48"/>
    </location>
</feature>
<dbReference type="GO" id="GO:0016747">
    <property type="term" value="F:acyltransferase activity, transferring groups other than amino-acyl groups"/>
    <property type="evidence" value="ECO:0007669"/>
    <property type="project" value="InterPro"/>
</dbReference>
<dbReference type="Proteomes" id="UP000297739">
    <property type="component" value="Unassembled WGS sequence"/>
</dbReference>
<evidence type="ECO:0000256" key="1">
    <source>
        <dbReference type="SAM" id="Phobius"/>
    </source>
</evidence>